<dbReference type="Pfam" id="PF03588">
    <property type="entry name" value="Leu_Phe_trans"/>
    <property type="match status" value="1"/>
</dbReference>
<dbReference type="EMBL" id="JASGBH010000003">
    <property type="protein sequence ID" value="MDI9233237.1"/>
    <property type="molecule type" value="Genomic_DNA"/>
</dbReference>
<comment type="catalytic activity">
    <reaction evidence="4">
        <text>N-terminal L-lysyl-[protein] + L-leucyl-tRNA(Leu) = N-terminal L-leucyl-L-lysyl-[protein] + tRNA(Leu) + H(+)</text>
        <dbReference type="Rhea" id="RHEA:12340"/>
        <dbReference type="Rhea" id="RHEA-COMP:9613"/>
        <dbReference type="Rhea" id="RHEA-COMP:9622"/>
        <dbReference type="Rhea" id="RHEA-COMP:12670"/>
        <dbReference type="Rhea" id="RHEA-COMP:12671"/>
        <dbReference type="ChEBI" id="CHEBI:15378"/>
        <dbReference type="ChEBI" id="CHEBI:65249"/>
        <dbReference type="ChEBI" id="CHEBI:78442"/>
        <dbReference type="ChEBI" id="CHEBI:78494"/>
        <dbReference type="ChEBI" id="CHEBI:133043"/>
        <dbReference type="EC" id="2.3.2.6"/>
    </reaction>
</comment>
<dbReference type="RefSeq" id="WP_283223637.1">
    <property type="nucleotide sequence ID" value="NZ_JASGBH010000003.1"/>
</dbReference>
<evidence type="ECO:0000256" key="3">
    <source>
        <dbReference type="ARBA" id="ARBA00023315"/>
    </source>
</evidence>
<name>A0ABT6X5J4_9BURK</name>
<sequence>MPQRSEPELPWIQEGEPLPPASQAWGHDSSAPGLLAAGQDLTAGRLIEAYGQGIFPWFSPGQPVLWWSPDPRMVLPVQQFRFHRSLRQSLKRHLINPGFELCFDRDFAQVMQRCAQAPRRGQNGTWIVPEMIAAYKSLHRLGHAHSAEVWVDGQLVAGLYFVALGHAVFGESMFTTITDGSKLALAALVSACLQHGVPLIDCQQNTRHLASMGAHEITRAAFVQNLQAQRQHSDIDWAHQSLYWDALMALDTPD</sequence>
<accession>A0ABT6X5J4</accession>
<gene>
    <name evidence="4 6" type="primary">aat</name>
    <name evidence="6" type="ORF">QLQ16_05230</name>
</gene>
<dbReference type="Proteomes" id="UP001431902">
    <property type="component" value="Unassembled WGS sequence"/>
</dbReference>
<keyword evidence="3 4" id="KW-0012">Acyltransferase</keyword>
<dbReference type="InterPro" id="IPR016181">
    <property type="entry name" value="Acyl_CoA_acyltransferase"/>
</dbReference>
<comment type="function">
    <text evidence="4">Functions in the N-end rule pathway of protein degradation where it conjugates Leu, Phe and, less efficiently, Met from aminoacyl-tRNAs to the N-termini of proteins containing an N-terminal arginine or lysine.</text>
</comment>
<comment type="catalytic activity">
    <reaction evidence="4">
        <text>N-terminal L-arginyl-[protein] + L-leucyl-tRNA(Leu) = N-terminal L-leucyl-L-arginyl-[protein] + tRNA(Leu) + H(+)</text>
        <dbReference type="Rhea" id="RHEA:50416"/>
        <dbReference type="Rhea" id="RHEA-COMP:9613"/>
        <dbReference type="Rhea" id="RHEA-COMP:9622"/>
        <dbReference type="Rhea" id="RHEA-COMP:12672"/>
        <dbReference type="Rhea" id="RHEA-COMP:12673"/>
        <dbReference type="ChEBI" id="CHEBI:15378"/>
        <dbReference type="ChEBI" id="CHEBI:64719"/>
        <dbReference type="ChEBI" id="CHEBI:78442"/>
        <dbReference type="ChEBI" id="CHEBI:78494"/>
        <dbReference type="ChEBI" id="CHEBI:133044"/>
        <dbReference type="EC" id="2.3.2.6"/>
    </reaction>
</comment>
<comment type="similarity">
    <text evidence="4">Belongs to the L/F-transferase family.</text>
</comment>
<dbReference type="InterPro" id="IPR004616">
    <property type="entry name" value="Leu/Phe-tRNA_Trfase"/>
</dbReference>
<proteinExistence type="inferred from homology"/>
<evidence type="ECO:0000313" key="6">
    <source>
        <dbReference type="EMBL" id="MDI9233237.1"/>
    </source>
</evidence>
<dbReference type="Gene3D" id="3.30.70.3550">
    <property type="entry name" value="Leucyl/phenylalanyl-tRNA-protein transferase, N-terminal domain"/>
    <property type="match status" value="1"/>
</dbReference>
<dbReference type="InterPro" id="IPR042221">
    <property type="entry name" value="Leu/Phe-tRNA_Trfase_N"/>
</dbReference>
<evidence type="ECO:0000256" key="2">
    <source>
        <dbReference type="ARBA" id="ARBA00022679"/>
    </source>
</evidence>
<dbReference type="PANTHER" id="PTHR30098">
    <property type="entry name" value="LEUCYL/PHENYLALANYL-TRNA--PROTEIN TRANSFERASE"/>
    <property type="match status" value="1"/>
</dbReference>
<dbReference type="HAMAP" id="MF_00688">
    <property type="entry name" value="Leu_Phe_trans"/>
    <property type="match status" value="1"/>
</dbReference>
<evidence type="ECO:0000313" key="7">
    <source>
        <dbReference type="Proteomes" id="UP001431902"/>
    </source>
</evidence>
<evidence type="ECO:0000256" key="4">
    <source>
        <dbReference type="HAMAP-Rule" id="MF_00688"/>
    </source>
</evidence>
<protein>
    <recommendedName>
        <fullName evidence="4">Leucyl/phenylalanyl-tRNA--protein transferase</fullName>
        <ecNumber evidence="4">2.3.2.6</ecNumber>
    </recommendedName>
    <alternativeName>
        <fullName evidence="4">L/F-transferase</fullName>
    </alternativeName>
    <alternativeName>
        <fullName evidence="4">Leucyltransferase</fullName>
    </alternativeName>
    <alternativeName>
        <fullName evidence="4">Phenyalanyltransferase</fullName>
    </alternativeName>
</protein>
<organism evidence="6 7">
    <name type="scientific">Limnohabitans lacus</name>
    <dbReference type="NCBI Taxonomy" id="3045173"/>
    <lineage>
        <taxon>Bacteria</taxon>
        <taxon>Pseudomonadati</taxon>
        <taxon>Pseudomonadota</taxon>
        <taxon>Betaproteobacteria</taxon>
        <taxon>Burkholderiales</taxon>
        <taxon>Comamonadaceae</taxon>
        <taxon>Limnohabitans</taxon>
    </lineage>
</organism>
<comment type="catalytic activity">
    <reaction evidence="4">
        <text>L-phenylalanyl-tRNA(Phe) + an N-terminal L-alpha-aminoacyl-[protein] = an N-terminal L-phenylalanyl-L-alpha-aminoacyl-[protein] + tRNA(Phe)</text>
        <dbReference type="Rhea" id="RHEA:43632"/>
        <dbReference type="Rhea" id="RHEA-COMP:9668"/>
        <dbReference type="Rhea" id="RHEA-COMP:9699"/>
        <dbReference type="Rhea" id="RHEA-COMP:10636"/>
        <dbReference type="Rhea" id="RHEA-COMP:10637"/>
        <dbReference type="ChEBI" id="CHEBI:78442"/>
        <dbReference type="ChEBI" id="CHEBI:78531"/>
        <dbReference type="ChEBI" id="CHEBI:78597"/>
        <dbReference type="ChEBI" id="CHEBI:83561"/>
        <dbReference type="EC" id="2.3.2.6"/>
    </reaction>
</comment>
<feature type="region of interest" description="Disordered" evidence="5">
    <location>
        <begin position="1"/>
        <end position="29"/>
    </location>
</feature>
<dbReference type="PANTHER" id="PTHR30098:SF2">
    <property type="entry name" value="LEUCYL_PHENYLALANYL-TRNA--PROTEIN TRANSFERASE"/>
    <property type="match status" value="1"/>
</dbReference>
<keyword evidence="2 4" id="KW-0808">Transferase</keyword>
<reference evidence="6" key="1">
    <citation type="submission" date="2023-05" db="EMBL/GenBank/DDBJ databases">
        <title>Limnohabitans sp. strain HM2-2 Genome sequencing and assembly.</title>
        <authorList>
            <person name="Jung Y."/>
        </authorList>
    </citation>
    <scope>NUCLEOTIDE SEQUENCE</scope>
    <source>
        <strain evidence="6">HM2-2</strain>
    </source>
</reference>
<comment type="caution">
    <text evidence="6">The sequence shown here is derived from an EMBL/GenBank/DDBJ whole genome shotgun (WGS) entry which is preliminary data.</text>
</comment>
<comment type="subcellular location">
    <subcellularLocation>
        <location evidence="4">Cytoplasm</location>
    </subcellularLocation>
</comment>
<keyword evidence="1 4" id="KW-0963">Cytoplasm</keyword>
<dbReference type="Gene3D" id="3.40.630.70">
    <property type="entry name" value="Leucyl/phenylalanyl-tRNA-protein transferase, C-terminal domain"/>
    <property type="match status" value="1"/>
</dbReference>
<evidence type="ECO:0000256" key="1">
    <source>
        <dbReference type="ARBA" id="ARBA00022490"/>
    </source>
</evidence>
<keyword evidence="7" id="KW-1185">Reference proteome</keyword>
<dbReference type="NCBIfam" id="TIGR00667">
    <property type="entry name" value="aat"/>
    <property type="match status" value="1"/>
</dbReference>
<dbReference type="GO" id="GO:0008914">
    <property type="term" value="F:leucyl-tRNA--protein transferase activity"/>
    <property type="evidence" value="ECO:0007669"/>
    <property type="project" value="UniProtKB-EC"/>
</dbReference>
<evidence type="ECO:0000256" key="5">
    <source>
        <dbReference type="SAM" id="MobiDB-lite"/>
    </source>
</evidence>
<dbReference type="EC" id="2.3.2.6" evidence="4"/>
<dbReference type="InterPro" id="IPR042203">
    <property type="entry name" value="Leu/Phe-tRNA_Trfase_C"/>
</dbReference>
<dbReference type="SUPFAM" id="SSF55729">
    <property type="entry name" value="Acyl-CoA N-acyltransferases (Nat)"/>
    <property type="match status" value="1"/>
</dbReference>